<evidence type="ECO:0000313" key="15">
    <source>
        <dbReference type="EMBL" id="OON16658.1"/>
    </source>
</evidence>
<dbReference type="Pfam" id="PF00520">
    <property type="entry name" value="Ion_trans"/>
    <property type="match status" value="1"/>
</dbReference>
<evidence type="ECO:0000256" key="11">
    <source>
        <dbReference type="ARBA" id="ARBA00023180"/>
    </source>
</evidence>
<comment type="subcellular location">
    <subcellularLocation>
        <location evidence="1">Membrane</location>
        <topology evidence="1">Multi-pass membrane protein</topology>
    </subcellularLocation>
</comment>
<keyword evidence="5 13" id="KW-0812">Transmembrane</keyword>
<keyword evidence="3" id="KW-0109">Calcium transport</keyword>
<evidence type="ECO:0000256" key="6">
    <source>
        <dbReference type="ARBA" id="ARBA00022837"/>
    </source>
</evidence>
<dbReference type="InterPro" id="IPR005821">
    <property type="entry name" value="Ion_trans_dom"/>
</dbReference>
<evidence type="ECO:0000256" key="10">
    <source>
        <dbReference type="ARBA" id="ARBA00023136"/>
    </source>
</evidence>
<keyword evidence="9" id="KW-0406">Ion transport</keyword>
<keyword evidence="2" id="KW-0813">Transport</keyword>
<feature type="transmembrane region" description="Helical" evidence="13">
    <location>
        <begin position="95"/>
        <end position="112"/>
    </location>
</feature>
<dbReference type="Gene3D" id="1.10.287.70">
    <property type="match status" value="1"/>
</dbReference>
<sequence>MIFFIYAVIGMQLFGQISIKEEPGFEVKKLLDDDPVRSERQNGSETLTSGRKHDQCDKSCSTGEAWQDIMLACTAGRACAEGSDEKGTKSCGSNLAYLYFISFHAISAFLVFSNGGMRRAGRNAGKSPARVSDADI</sequence>
<evidence type="ECO:0000256" key="8">
    <source>
        <dbReference type="ARBA" id="ARBA00022989"/>
    </source>
</evidence>
<evidence type="ECO:0000256" key="9">
    <source>
        <dbReference type="ARBA" id="ARBA00023065"/>
    </source>
</evidence>
<name>A0A1S8WQD1_OPIVI</name>
<organism evidence="15 16">
    <name type="scientific">Opisthorchis viverrini</name>
    <name type="common">Southeast Asian liver fluke</name>
    <dbReference type="NCBI Taxonomy" id="6198"/>
    <lineage>
        <taxon>Eukaryota</taxon>
        <taxon>Metazoa</taxon>
        <taxon>Spiralia</taxon>
        <taxon>Lophotrochozoa</taxon>
        <taxon>Platyhelminthes</taxon>
        <taxon>Trematoda</taxon>
        <taxon>Digenea</taxon>
        <taxon>Opisthorchiida</taxon>
        <taxon>Opisthorchiata</taxon>
        <taxon>Opisthorchiidae</taxon>
        <taxon>Opisthorchis</taxon>
    </lineage>
</organism>
<evidence type="ECO:0000259" key="14">
    <source>
        <dbReference type="Pfam" id="PF00520"/>
    </source>
</evidence>
<evidence type="ECO:0000256" key="13">
    <source>
        <dbReference type="SAM" id="Phobius"/>
    </source>
</evidence>
<accession>A0A1S8WQD1</accession>
<proteinExistence type="predicted"/>
<keyword evidence="11" id="KW-0325">Glycoprotein</keyword>
<evidence type="ECO:0000313" key="16">
    <source>
        <dbReference type="Proteomes" id="UP000243686"/>
    </source>
</evidence>
<dbReference type="Proteomes" id="UP000243686">
    <property type="component" value="Unassembled WGS sequence"/>
</dbReference>
<keyword evidence="12" id="KW-0407">Ion channel</keyword>
<gene>
    <name evidence="15" type="ORF">X801_07526</name>
</gene>
<keyword evidence="7" id="KW-0851">Voltage-gated channel</keyword>
<evidence type="ECO:0000256" key="5">
    <source>
        <dbReference type="ARBA" id="ARBA00022692"/>
    </source>
</evidence>
<dbReference type="GO" id="GO:0008331">
    <property type="term" value="F:high voltage-gated calcium channel activity"/>
    <property type="evidence" value="ECO:0007669"/>
    <property type="project" value="TreeGrafter"/>
</dbReference>
<evidence type="ECO:0000256" key="12">
    <source>
        <dbReference type="ARBA" id="ARBA00023303"/>
    </source>
</evidence>
<evidence type="ECO:0000256" key="4">
    <source>
        <dbReference type="ARBA" id="ARBA00022673"/>
    </source>
</evidence>
<dbReference type="GO" id="GO:0098703">
    <property type="term" value="P:calcium ion import across plasma membrane"/>
    <property type="evidence" value="ECO:0007669"/>
    <property type="project" value="TreeGrafter"/>
</dbReference>
<keyword evidence="6" id="KW-0106">Calcium</keyword>
<dbReference type="AlphaFoldDB" id="A0A1S8WQD1"/>
<dbReference type="InterPro" id="IPR050599">
    <property type="entry name" value="VDCC_alpha-1_subunit"/>
</dbReference>
<evidence type="ECO:0000256" key="1">
    <source>
        <dbReference type="ARBA" id="ARBA00004141"/>
    </source>
</evidence>
<dbReference type="PANTHER" id="PTHR45628:SF7">
    <property type="entry name" value="VOLTAGE-DEPENDENT CALCIUM CHANNEL TYPE A SUBUNIT ALPHA-1"/>
    <property type="match status" value="1"/>
</dbReference>
<dbReference type="EMBL" id="KV896858">
    <property type="protein sequence ID" value="OON16658.1"/>
    <property type="molecule type" value="Genomic_DNA"/>
</dbReference>
<dbReference type="GO" id="GO:0005891">
    <property type="term" value="C:voltage-gated calcium channel complex"/>
    <property type="evidence" value="ECO:0007669"/>
    <property type="project" value="TreeGrafter"/>
</dbReference>
<keyword evidence="10 13" id="KW-0472">Membrane</keyword>
<keyword evidence="16" id="KW-1185">Reference proteome</keyword>
<keyword evidence="4" id="KW-0107">Calcium channel</keyword>
<evidence type="ECO:0000256" key="7">
    <source>
        <dbReference type="ARBA" id="ARBA00022882"/>
    </source>
</evidence>
<dbReference type="PANTHER" id="PTHR45628">
    <property type="entry name" value="VOLTAGE-DEPENDENT CALCIUM CHANNEL TYPE A SUBUNIT ALPHA-1"/>
    <property type="match status" value="1"/>
</dbReference>
<keyword evidence="8 13" id="KW-1133">Transmembrane helix</keyword>
<protein>
    <recommendedName>
        <fullName evidence="14">Ion transport domain-containing protein</fullName>
    </recommendedName>
</protein>
<evidence type="ECO:0000256" key="2">
    <source>
        <dbReference type="ARBA" id="ARBA00022448"/>
    </source>
</evidence>
<feature type="domain" description="Ion transport" evidence="14">
    <location>
        <begin position="1"/>
        <end position="112"/>
    </location>
</feature>
<evidence type="ECO:0000256" key="3">
    <source>
        <dbReference type="ARBA" id="ARBA00022568"/>
    </source>
</evidence>
<reference evidence="15 16" key="1">
    <citation type="submission" date="2015-03" db="EMBL/GenBank/DDBJ databases">
        <title>Draft genome of the nematode, Opisthorchis viverrini.</title>
        <authorList>
            <person name="Mitreva M."/>
        </authorList>
    </citation>
    <scope>NUCLEOTIDE SEQUENCE [LARGE SCALE GENOMIC DNA]</scope>
    <source>
        <strain evidence="15">Khon Kaen</strain>
    </source>
</reference>